<evidence type="ECO:0000256" key="1">
    <source>
        <dbReference type="SAM" id="Phobius"/>
    </source>
</evidence>
<evidence type="ECO:0000313" key="3">
    <source>
        <dbReference type="EMBL" id="SDL55306.1"/>
    </source>
</evidence>
<name>A0A1G9L0G9_9BACT</name>
<dbReference type="EMBL" id="FNGS01000002">
    <property type="protein sequence ID" value="SDL55306.1"/>
    <property type="molecule type" value="Genomic_DNA"/>
</dbReference>
<dbReference type="GO" id="GO:0043164">
    <property type="term" value="P:Gram-negative-bacterium-type cell wall biogenesis"/>
    <property type="evidence" value="ECO:0007669"/>
    <property type="project" value="TreeGrafter"/>
</dbReference>
<dbReference type="Gene3D" id="3.40.50.620">
    <property type="entry name" value="HUPs"/>
    <property type="match status" value="1"/>
</dbReference>
<organism evidence="3 4">
    <name type="scientific">Siphonobacter aquaeclarae</name>
    <dbReference type="NCBI Taxonomy" id="563176"/>
    <lineage>
        <taxon>Bacteria</taxon>
        <taxon>Pseudomonadati</taxon>
        <taxon>Bacteroidota</taxon>
        <taxon>Cytophagia</taxon>
        <taxon>Cytophagales</taxon>
        <taxon>Cytophagaceae</taxon>
        <taxon>Siphonobacter</taxon>
    </lineage>
</organism>
<dbReference type="PANTHER" id="PTHR30336">
    <property type="entry name" value="INNER MEMBRANE PROTEIN, PROBABLE PERMEASE"/>
    <property type="match status" value="1"/>
</dbReference>
<dbReference type="Proteomes" id="UP000198901">
    <property type="component" value="Unassembled WGS sequence"/>
</dbReference>
<dbReference type="AlphaFoldDB" id="A0A1G9L0G9"/>
<gene>
    <name evidence="3" type="ORF">SAMN04488090_1195</name>
</gene>
<keyword evidence="1" id="KW-0472">Membrane</keyword>
<accession>A0A1G9L0G9</accession>
<dbReference type="CDD" id="cd06259">
    <property type="entry name" value="YdcF-like"/>
    <property type="match status" value="1"/>
</dbReference>
<dbReference type="RefSeq" id="WP_176785471.1">
    <property type="nucleotide sequence ID" value="NZ_FNGS01000002.1"/>
</dbReference>
<keyword evidence="1" id="KW-1133">Transmembrane helix</keyword>
<dbReference type="InterPro" id="IPR003848">
    <property type="entry name" value="DUF218"/>
</dbReference>
<evidence type="ECO:0000313" key="4">
    <source>
        <dbReference type="Proteomes" id="UP000198901"/>
    </source>
</evidence>
<feature type="domain" description="DUF218" evidence="2">
    <location>
        <begin position="76"/>
        <end position="243"/>
    </location>
</feature>
<keyword evidence="1" id="KW-0812">Transmembrane</keyword>
<dbReference type="GO" id="GO:0005886">
    <property type="term" value="C:plasma membrane"/>
    <property type="evidence" value="ECO:0007669"/>
    <property type="project" value="TreeGrafter"/>
</dbReference>
<protein>
    <submittedName>
        <fullName evidence="3">Uncharacterized SAM-binding protein YcdF, DUF218 family</fullName>
    </submittedName>
</protein>
<dbReference type="Pfam" id="PF02698">
    <property type="entry name" value="DUF218"/>
    <property type="match status" value="1"/>
</dbReference>
<evidence type="ECO:0000259" key="2">
    <source>
        <dbReference type="Pfam" id="PF02698"/>
    </source>
</evidence>
<dbReference type="InterPro" id="IPR014729">
    <property type="entry name" value="Rossmann-like_a/b/a_fold"/>
</dbReference>
<dbReference type="GO" id="GO:0000270">
    <property type="term" value="P:peptidoglycan metabolic process"/>
    <property type="evidence" value="ECO:0007669"/>
    <property type="project" value="TreeGrafter"/>
</dbReference>
<sequence length="253" mass="29000">MFFVLSKLFFYLLMPVTIAFYGLIYALWTRSPRRKQRAVVFTAVWLFACSNPFLVNELARVWEYQPVVLRQGEVFDVAVVLTGGTVEKRGDKTYYSKTVDRILQPLLLYKEGKVRKILISGGSGLVSTQADSLYEGRALADLLRISGVPPEDILLEGRSRNTHENALFTKQVLTRTPYRKVLLVTSAFHMRRAVGCFRKEGIEVRPYPADFFSTDPELTVDQVLMPHEQTFHESYIIAREILGYLVYRLAGYV</sequence>
<reference evidence="3 4" key="1">
    <citation type="submission" date="2016-10" db="EMBL/GenBank/DDBJ databases">
        <authorList>
            <person name="de Groot N.N."/>
        </authorList>
    </citation>
    <scope>NUCLEOTIDE SEQUENCE [LARGE SCALE GENOMIC DNA]</scope>
    <source>
        <strain evidence="3 4">DSM 21668</strain>
    </source>
</reference>
<dbReference type="PANTHER" id="PTHR30336:SF4">
    <property type="entry name" value="ENVELOPE BIOGENESIS FACTOR ELYC"/>
    <property type="match status" value="1"/>
</dbReference>
<proteinExistence type="predicted"/>
<dbReference type="InterPro" id="IPR051599">
    <property type="entry name" value="Cell_Envelope_Assoc"/>
</dbReference>
<keyword evidence="4" id="KW-1185">Reference proteome</keyword>
<feature type="transmembrane region" description="Helical" evidence="1">
    <location>
        <begin position="6"/>
        <end position="28"/>
    </location>
</feature>